<protein>
    <submittedName>
        <fullName evidence="2">Uncharacterized protein</fullName>
    </submittedName>
</protein>
<proteinExistence type="predicted"/>
<organism evidence="2 3">
    <name type="scientific">Colletotrichum godetiae</name>
    <dbReference type="NCBI Taxonomy" id="1209918"/>
    <lineage>
        <taxon>Eukaryota</taxon>
        <taxon>Fungi</taxon>
        <taxon>Dikarya</taxon>
        <taxon>Ascomycota</taxon>
        <taxon>Pezizomycotina</taxon>
        <taxon>Sordariomycetes</taxon>
        <taxon>Hypocreomycetidae</taxon>
        <taxon>Glomerellales</taxon>
        <taxon>Glomerellaceae</taxon>
        <taxon>Colletotrichum</taxon>
        <taxon>Colletotrichum acutatum species complex</taxon>
    </lineage>
</organism>
<dbReference type="EMBL" id="JAHMHR010000006">
    <property type="protein sequence ID" value="KAK1690452.1"/>
    <property type="molecule type" value="Genomic_DNA"/>
</dbReference>
<reference evidence="2" key="1">
    <citation type="submission" date="2021-06" db="EMBL/GenBank/DDBJ databases">
        <title>Comparative genomics, transcriptomics and evolutionary studies reveal genomic signatures of adaptation to plant cell wall in hemibiotrophic fungi.</title>
        <authorList>
            <consortium name="DOE Joint Genome Institute"/>
            <person name="Baroncelli R."/>
            <person name="Diaz J.F."/>
            <person name="Benocci T."/>
            <person name="Peng M."/>
            <person name="Battaglia E."/>
            <person name="Haridas S."/>
            <person name="Andreopoulos W."/>
            <person name="Labutti K."/>
            <person name="Pangilinan J."/>
            <person name="Floch G.L."/>
            <person name="Makela M.R."/>
            <person name="Henrissat B."/>
            <person name="Grigoriev I.V."/>
            <person name="Crouch J.A."/>
            <person name="De Vries R.P."/>
            <person name="Sukno S.A."/>
            <person name="Thon M.R."/>
        </authorList>
    </citation>
    <scope>NUCLEOTIDE SEQUENCE</scope>
    <source>
        <strain evidence="2">CBS 193.32</strain>
    </source>
</reference>
<dbReference type="RefSeq" id="XP_060434147.1">
    <property type="nucleotide sequence ID" value="XM_060571855.1"/>
</dbReference>
<evidence type="ECO:0000256" key="1">
    <source>
        <dbReference type="SAM" id="MobiDB-lite"/>
    </source>
</evidence>
<sequence>MAGEAVFGSHVAGKSNKQESGIGYVAAGLRELVQVGTPRCDHATEPAAQERIHADGEMSCNAAAVHRASDRHRRLREGGALCLAPPDMDPEHSTSSFVFLAVLFTREDSEAGQRRLRGCGPISGGRYCRPFPAGHVPDWDSGSLEISLSPLKRISTRVELFRKRRSRLLQSRREVFAPNGQRCSQGLRYGYPSSKFCQMRKQTKTPKNHSRRQQLTEGGAGMAPGGIPFCQEKQQQVSNDDKIQIMRRTNQRKAAGCSGLSSSLHKPHEPKFEL</sequence>
<feature type="compositionally biased region" description="Basic residues" evidence="1">
    <location>
        <begin position="201"/>
        <end position="212"/>
    </location>
</feature>
<name>A0AAJ0AVP4_9PEZI</name>
<evidence type="ECO:0000313" key="3">
    <source>
        <dbReference type="Proteomes" id="UP001224890"/>
    </source>
</evidence>
<accession>A0AAJ0AVP4</accession>
<comment type="caution">
    <text evidence="2">The sequence shown here is derived from an EMBL/GenBank/DDBJ whole genome shotgun (WGS) entry which is preliminary data.</text>
</comment>
<keyword evidence="3" id="KW-1185">Reference proteome</keyword>
<feature type="region of interest" description="Disordered" evidence="1">
    <location>
        <begin position="201"/>
        <end position="274"/>
    </location>
</feature>
<dbReference type="AlphaFoldDB" id="A0AAJ0AVP4"/>
<dbReference type="Proteomes" id="UP001224890">
    <property type="component" value="Unassembled WGS sequence"/>
</dbReference>
<gene>
    <name evidence="2" type="ORF">BDP55DRAFT_628118</name>
</gene>
<evidence type="ECO:0000313" key="2">
    <source>
        <dbReference type="EMBL" id="KAK1690452.1"/>
    </source>
</evidence>
<dbReference type="GeneID" id="85456381"/>